<organism evidence="3 4">
    <name type="scientific">Limnospira platensis NIES-46</name>
    <dbReference type="NCBI Taxonomy" id="1236695"/>
    <lineage>
        <taxon>Bacteria</taxon>
        <taxon>Bacillati</taxon>
        <taxon>Cyanobacteriota</taxon>
        <taxon>Cyanophyceae</taxon>
        <taxon>Oscillatoriophycideae</taxon>
        <taxon>Oscillatoriales</taxon>
        <taxon>Sirenicapillariaceae</taxon>
        <taxon>Limnospira</taxon>
    </lineage>
</organism>
<comment type="catalytic activity">
    <reaction evidence="2">
        <text>glycyl-tRNA(Ala) + H2O = tRNA(Ala) + glycine + H(+)</text>
        <dbReference type="Rhea" id="RHEA:53744"/>
        <dbReference type="Rhea" id="RHEA-COMP:9657"/>
        <dbReference type="Rhea" id="RHEA-COMP:13640"/>
        <dbReference type="ChEBI" id="CHEBI:15377"/>
        <dbReference type="ChEBI" id="CHEBI:15378"/>
        <dbReference type="ChEBI" id="CHEBI:57305"/>
        <dbReference type="ChEBI" id="CHEBI:78442"/>
        <dbReference type="ChEBI" id="CHEBI:78522"/>
    </reaction>
</comment>
<keyword evidence="2" id="KW-0378">Hydrolase</keyword>
<comment type="catalytic activity">
    <reaction evidence="2">
        <text>a D-aminoacyl-tRNA + H2O = a tRNA + a D-alpha-amino acid + H(+)</text>
        <dbReference type="Rhea" id="RHEA:13953"/>
        <dbReference type="Rhea" id="RHEA-COMP:10123"/>
        <dbReference type="Rhea" id="RHEA-COMP:10124"/>
        <dbReference type="ChEBI" id="CHEBI:15377"/>
        <dbReference type="ChEBI" id="CHEBI:15378"/>
        <dbReference type="ChEBI" id="CHEBI:59871"/>
        <dbReference type="ChEBI" id="CHEBI:78442"/>
        <dbReference type="ChEBI" id="CHEBI:79333"/>
        <dbReference type="EC" id="3.1.1.96"/>
    </reaction>
</comment>
<feature type="short sequence motif" description="Gly-cisPro motif, important for rejection of L-amino acids" evidence="2">
    <location>
        <begin position="158"/>
        <end position="159"/>
    </location>
</feature>
<dbReference type="EC" id="3.1.1.96" evidence="2"/>
<keyword evidence="4" id="KW-1185">Reference proteome</keyword>
<comment type="subunit">
    <text evidence="2">Homodimer.</text>
</comment>
<dbReference type="EMBL" id="BIMW01000173">
    <property type="protein sequence ID" value="GCE96152.1"/>
    <property type="molecule type" value="Genomic_DNA"/>
</dbReference>
<dbReference type="Gene3D" id="3.50.80.10">
    <property type="entry name" value="D-tyrosyl-tRNA(Tyr) deacylase"/>
    <property type="match status" value="1"/>
</dbReference>
<comment type="function">
    <text evidence="2">An aminoacyl-tRNA editing enzyme that deacylates mischarged D-aminoacyl-tRNAs. Also deacylates mischarged glycyl-tRNA(Ala), protecting cells against glycine mischarging by AlaRS. Acts via tRNA-based rather than protein-based catalysis; rejects L-amino acids rather than detecting D-amino acids in the active site. By recycling D-aminoacyl-tRNA to D-amino acids and free tRNA molecules, this enzyme counteracts the toxicity associated with the formation of D-aminoacyl-tRNA entities in vivo and helps enforce protein L-homochirality.</text>
</comment>
<dbReference type="Proteomes" id="UP000326169">
    <property type="component" value="Unassembled WGS sequence"/>
</dbReference>
<name>A0A5M3TBT7_LIMPL</name>
<dbReference type="HAMAP" id="MF_00518">
    <property type="entry name" value="Deacylase_Dtd"/>
    <property type="match status" value="1"/>
</dbReference>
<sequence length="171" mass="18988">MVAHLPSHIKQSLTVQYPMRVVIQRVKSSQVTVNGQIVGKINQGLNLLVGISATDTEAEVDWMARKCLDLRLFPDPDNHSGRWDKSVQDIGGELLVVSQFTLYGDCRKGRRPSFDRSAPPEAAEKLYQLFIEKLRISGLKVATGEFGAMMNVSIENDGPVTLLLEREAEGH</sequence>
<dbReference type="InterPro" id="IPR023509">
    <property type="entry name" value="DTD-like_sf"/>
</dbReference>
<comment type="caution">
    <text evidence="3">The sequence shown here is derived from an EMBL/GenBank/DDBJ whole genome shotgun (WGS) entry which is preliminary data.</text>
</comment>
<protein>
    <recommendedName>
        <fullName evidence="2">D-aminoacyl-tRNA deacylase</fullName>
        <shortName evidence="2">DTD</shortName>
        <ecNumber evidence="2">3.1.1.96</ecNumber>
    </recommendedName>
    <alternativeName>
        <fullName evidence="2">Gly-tRNA(Ala) deacylase</fullName>
        <ecNumber evidence="2">3.1.1.-</ecNumber>
    </alternativeName>
</protein>
<evidence type="ECO:0000256" key="2">
    <source>
        <dbReference type="HAMAP-Rule" id="MF_00518"/>
    </source>
</evidence>
<dbReference type="PANTHER" id="PTHR10472">
    <property type="entry name" value="D-TYROSYL-TRNA TYR DEACYLASE"/>
    <property type="match status" value="1"/>
</dbReference>
<keyword evidence="2" id="KW-0963">Cytoplasm</keyword>
<reference evidence="3 4" key="1">
    <citation type="journal article" date="2019" name="J Genomics">
        <title>The Draft Genome of a Hydrogen-producing Cyanobacterium, Arthrospira platensis NIES-46.</title>
        <authorList>
            <person name="Suzuki S."/>
            <person name="Yamaguchi H."/>
            <person name="Kawachi M."/>
        </authorList>
    </citation>
    <scope>NUCLEOTIDE SEQUENCE [LARGE SCALE GENOMIC DNA]</scope>
    <source>
        <strain evidence="3 4">NIES-46</strain>
    </source>
</reference>
<dbReference type="Pfam" id="PF02580">
    <property type="entry name" value="Tyr_Deacylase"/>
    <property type="match status" value="1"/>
</dbReference>
<dbReference type="PANTHER" id="PTHR10472:SF5">
    <property type="entry name" value="D-AMINOACYL-TRNA DEACYLASE 1"/>
    <property type="match status" value="1"/>
</dbReference>
<dbReference type="SUPFAM" id="SSF69500">
    <property type="entry name" value="DTD-like"/>
    <property type="match status" value="1"/>
</dbReference>
<evidence type="ECO:0000313" key="3">
    <source>
        <dbReference type="EMBL" id="GCE96152.1"/>
    </source>
</evidence>
<dbReference type="CDD" id="cd00563">
    <property type="entry name" value="Dtyr_deacylase"/>
    <property type="match status" value="1"/>
</dbReference>
<accession>A0A5M3TBT7</accession>
<keyword evidence="2" id="KW-0694">RNA-binding</keyword>
<gene>
    <name evidence="2 3" type="primary">dtd</name>
    <name evidence="3" type="ORF">NIES46_42200</name>
</gene>
<comment type="subcellular location">
    <subcellularLocation>
        <location evidence="2">Cytoplasm</location>
    </subcellularLocation>
</comment>
<dbReference type="NCBIfam" id="TIGR00256">
    <property type="entry name" value="D-aminoacyl-tRNA deacylase"/>
    <property type="match status" value="1"/>
</dbReference>
<evidence type="ECO:0000313" key="4">
    <source>
        <dbReference type="Proteomes" id="UP000326169"/>
    </source>
</evidence>
<dbReference type="InterPro" id="IPR003732">
    <property type="entry name" value="Daa-tRNA_deacyls_DTD"/>
</dbReference>
<proteinExistence type="inferred from homology"/>
<comment type="similarity">
    <text evidence="1 2">Belongs to the DTD family.</text>
</comment>
<keyword evidence="2" id="KW-0820">tRNA-binding</keyword>
<dbReference type="EC" id="3.1.1.-" evidence="2"/>
<comment type="domain">
    <text evidence="2">A Gly-cisPro motif from one monomer fits into the active site of the other monomer to allow specific chiral rejection of L-amino acids.</text>
</comment>
<evidence type="ECO:0000256" key="1">
    <source>
        <dbReference type="ARBA" id="ARBA00009673"/>
    </source>
</evidence>